<feature type="compositionally biased region" description="Polar residues" evidence="6">
    <location>
        <begin position="256"/>
        <end position="272"/>
    </location>
</feature>
<accession>A0A7M5WUG9</accession>
<dbReference type="PANTHER" id="PTHR11834:SF0">
    <property type="entry name" value="PROTEIN SCALLOPED"/>
    <property type="match status" value="1"/>
</dbReference>
<dbReference type="GO" id="GO:0005667">
    <property type="term" value="C:transcription regulator complex"/>
    <property type="evidence" value="ECO:0007669"/>
    <property type="project" value="TreeGrafter"/>
</dbReference>
<evidence type="ECO:0000256" key="1">
    <source>
        <dbReference type="ARBA" id="ARBA00004123"/>
    </source>
</evidence>
<dbReference type="InterPro" id="IPR000818">
    <property type="entry name" value="TEA/ATTS_dom"/>
</dbReference>
<feature type="domain" description="TEA" evidence="7">
    <location>
        <begin position="54"/>
        <end position="130"/>
    </location>
</feature>
<dbReference type="PRINTS" id="PR00065">
    <property type="entry name" value="TEADOMAIN"/>
</dbReference>
<dbReference type="Pfam" id="PF01285">
    <property type="entry name" value="TEA"/>
    <property type="match status" value="1"/>
</dbReference>
<comment type="subcellular location">
    <subcellularLocation>
        <location evidence="1">Nucleus</location>
    </subcellularLocation>
</comment>
<feature type="region of interest" description="Disordered" evidence="6">
    <location>
        <begin position="236"/>
        <end position="274"/>
    </location>
</feature>
<dbReference type="Proteomes" id="UP000594262">
    <property type="component" value="Unplaced"/>
</dbReference>
<proteinExistence type="predicted"/>
<keyword evidence="3" id="KW-0804">Transcription</keyword>
<evidence type="ECO:0000256" key="2">
    <source>
        <dbReference type="ARBA" id="ARBA00023015"/>
    </source>
</evidence>
<dbReference type="InterPro" id="IPR038096">
    <property type="entry name" value="TEA/ATTS_sf"/>
</dbReference>
<feature type="region of interest" description="Disordered" evidence="6">
    <location>
        <begin position="291"/>
        <end position="320"/>
    </location>
</feature>
<evidence type="ECO:0000313" key="8">
    <source>
        <dbReference type="EnsemblMetazoa" id="CLYHEMP013345.2"/>
    </source>
</evidence>
<evidence type="ECO:0000256" key="3">
    <source>
        <dbReference type="ARBA" id="ARBA00023163"/>
    </source>
</evidence>
<sequence length="480" mass="55268">VVKYLFEIFVFKCWRANDMLRKTEQKYSIEIPRTPMLRNTQPEIQNTQVSSIESDDSEGLWTGDVESCFQEALRMYPPCGRQKIMISSRDKMYGRNELIAKHILNMTGKVRTRKQVASHIQVLARKRVRVLSSKQRSMLPPNMIAPCLPRRHYLTPQQSRGQIYSQYVKSCQEPPPPPLSHSTPMSSPFDQAPYHTGVPAQSTPIYDNMPELHHHHFRHEQRRYAATKIPYVLSPPFPPHASPPNNRYHLHHDQPPQHSFTHADYPSTNENIHPSVISDHALDTYNIKHELPHSTLYPPPPERELKPQLPHYQPAPSHLHNPHSLVPLTASKQIGYFPPPTTTSPLTHPHLHNSTLQPTQPMEDWRSLQNNSYQFTDNQRTFTDNQRTFTDNQRDIPIMLPQNLPRMTSPNYQQPLSEEHPILTKAPSLIDVCSKEGLKNSFDEEDHEDSKSRKDSGRGSSAGSEVLDGLLDLEPFQHTF</sequence>
<dbReference type="PROSITE" id="PS51088">
    <property type="entry name" value="TEA_2"/>
    <property type="match status" value="1"/>
</dbReference>
<name>A0A7M5WUG9_9CNID</name>
<dbReference type="EnsemblMetazoa" id="CLYHEMT013345.2">
    <property type="protein sequence ID" value="CLYHEMP013345.2"/>
    <property type="gene ID" value="CLYHEMG013345"/>
</dbReference>
<dbReference type="GO" id="GO:0000981">
    <property type="term" value="F:DNA-binding transcription factor activity, RNA polymerase II-specific"/>
    <property type="evidence" value="ECO:0007669"/>
    <property type="project" value="TreeGrafter"/>
</dbReference>
<reference evidence="8" key="1">
    <citation type="submission" date="2021-01" db="UniProtKB">
        <authorList>
            <consortium name="EnsemblMetazoa"/>
        </authorList>
    </citation>
    <scope>IDENTIFICATION</scope>
</reference>
<dbReference type="InterPro" id="IPR050937">
    <property type="entry name" value="TEC1_TEAD_TF"/>
</dbReference>
<keyword evidence="2" id="KW-0805">Transcription regulation</keyword>
<feature type="region of interest" description="Disordered" evidence="6">
    <location>
        <begin position="439"/>
        <end position="480"/>
    </location>
</feature>
<dbReference type="AlphaFoldDB" id="A0A7M5WUG9"/>
<protein>
    <recommendedName>
        <fullName evidence="7">TEA domain-containing protein</fullName>
    </recommendedName>
</protein>
<keyword evidence="9" id="KW-1185">Reference proteome</keyword>
<dbReference type="GO" id="GO:0000978">
    <property type="term" value="F:RNA polymerase II cis-regulatory region sequence-specific DNA binding"/>
    <property type="evidence" value="ECO:0007669"/>
    <property type="project" value="TreeGrafter"/>
</dbReference>
<evidence type="ECO:0000313" key="9">
    <source>
        <dbReference type="Proteomes" id="UP000594262"/>
    </source>
</evidence>
<dbReference type="PANTHER" id="PTHR11834">
    <property type="entry name" value="TRANSCRIPTIONAL ENHANCER FACTOR TEF RELATED"/>
    <property type="match status" value="1"/>
</dbReference>
<evidence type="ECO:0000256" key="4">
    <source>
        <dbReference type="ARBA" id="ARBA00023242"/>
    </source>
</evidence>
<dbReference type="Gene3D" id="6.10.20.40">
    <property type="entry name" value="TEA/ATTS domain"/>
    <property type="match status" value="1"/>
</dbReference>
<evidence type="ECO:0000259" key="7">
    <source>
        <dbReference type="PROSITE" id="PS51088"/>
    </source>
</evidence>
<organism evidence="8 9">
    <name type="scientific">Clytia hemisphaerica</name>
    <dbReference type="NCBI Taxonomy" id="252671"/>
    <lineage>
        <taxon>Eukaryota</taxon>
        <taxon>Metazoa</taxon>
        <taxon>Cnidaria</taxon>
        <taxon>Hydrozoa</taxon>
        <taxon>Hydroidolina</taxon>
        <taxon>Leptothecata</taxon>
        <taxon>Obeliida</taxon>
        <taxon>Clytiidae</taxon>
        <taxon>Clytia</taxon>
    </lineage>
</organism>
<dbReference type="SMART" id="SM00426">
    <property type="entry name" value="TEA"/>
    <property type="match status" value="1"/>
</dbReference>
<feature type="compositionally biased region" description="Basic and acidic residues" evidence="6">
    <location>
        <begin position="439"/>
        <end position="457"/>
    </location>
</feature>
<keyword evidence="4" id="KW-0539">Nucleus</keyword>
<evidence type="ECO:0000256" key="5">
    <source>
        <dbReference type="PROSITE-ProRule" id="PRU00505"/>
    </source>
</evidence>
<evidence type="ECO:0000256" key="6">
    <source>
        <dbReference type="SAM" id="MobiDB-lite"/>
    </source>
</evidence>
<dbReference type="OrthoDB" id="10006572at2759"/>
<dbReference type="GO" id="GO:0005634">
    <property type="term" value="C:nucleus"/>
    <property type="evidence" value="ECO:0007669"/>
    <property type="project" value="UniProtKB-SubCell"/>
</dbReference>
<feature type="DNA-binding region" description="TEA" evidence="5">
    <location>
        <begin position="54"/>
        <end position="130"/>
    </location>
</feature>